<dbReference type="CDD" id="cd00093">
    <property type="entry name" value="HTH_XRE"/>
    <property type="match status" value="1"/>
</dbReference>
<reference evidence="3 4" key="1">
    <citation type="submission" date="2014-01" db="EMBL/GenBank/DDBJ databases">
        <title>Plasmidome dynamics in the species complex Clostridium novyi sensu lato converts strains of independent lineages into distinctly different pathogens.</title>
        <authorList>
            <person name="Skarin H."/>
            <person name="Segerman B."/>
        </authorList>
    </citation>
    <scope>NUCLEOTIDE SEQUENCE [LARGE SCALE GENOMIC DNA]</scope>
    <source>
        <strain evidence="3 4">4552</strain>
    </source>
</reference>
<sequence length="417" mass="48907">MEVLSIGEKIKRARIYNGYTLKEVCGDKISVSKLSCIENNKVIPESWVLEYIASKLNLDIEYLNENIEKQIKKNIKSILEDSDLKEYAKKLKYNLSIAEKYGYYSLAVSVTHLIFQYFLKQNNMQEVQNLIGTYYDICNKCNNKYAKYVYYMDLGNYFYKNGEFYQSSNYFKNIRKFSLYGNDDKFAAYSIYHEAKCYLKMQKYEEAYKVASNLINLINSINNTIDKAKMYRLLAILSLKMNDEKFLEYEKKAYKFYGKEKDYCAKAILDFASTMFSIGDTEKALEYIKKAIDMYPNDNKNNLVKFTLLCAEELIQNYILEDAMDLIDNALNCAIKLDNIRFIERSYYLKAMLLKQKGSLASAEMYMNLALDSLTKFGNKKQLCDRYMNMGELYHEIGSLKESLKYFTLAISLQKKL</sequence>
<evidence type="ECO:0000313" key="4">
    <source>
        <dbReference type="Proteomes" id="UP000030012"/>
    </source>
</evidence>
<dbReference type="SUPFAM" id="SSF47413">
    <property type="entry name" value="lambda repressor-like DNA-binding domains"/>
    <property type="match status" value="1"/>
</dbReference>
<dbReference type="AlphaFoldDB" id="A0A0A0I985"/>
<dbReference type="InterPro" id="IPR011990">
    <property type="entry name" value="TPR-like_helical_dom_sf"/>
</dbReference>
<dbReference type="InterPro" id="IPR010982">
    <property type="entry name" value="Lambda_DNA-bd_dom_sf"/>
</dbReference>
<accession>A0A0A0I985</accession>
<feature type="domain" description="HTH cro/C1-type" evidence="2">
    <location>
        <begin position="10"/>
        <end position="63"/>
    </location>
</feature>
<dbReference type="InterPro" id="IPR019734">
    <property type="entry name" value="TPR_rpt"/>
</dbReference>
<protein>
    <submittedName>
        <fullName evidence="3">Ferrous iron transport protein B</fullName>
    </submittedName>
</protein>
<evidence type="ECO:0000259" key="2">
    <source>
        <dbReference type="PROSITE" id="PS50943"/>
    </source>
</evidence>
<proteinExistence type="predicted"/>
<dbReference type="Proteomes" id="UP000030012">
    <property type="component" value="Unassembled WGS sequence"/>
</dbReference>
<dbReference type="Gene3D" id="1.25.40.10">
    <property type="entry name" value="Tetratricopeptide repeat domain"/>
    <property type="match status" value="2"/>
</dbReference>
<gene>
    <name evidence="3" type="ORF">Z968_03415</name>
</gene>
<name>A0A0A0I985_CLONO</name>
<dbReference type="InterPro" id="IPR001387">
    <property type="entry name" value="Cro/C1-type_HTH"/>
</dbReference>
<keyword evidence="1" id="KW-0802">TPR repeat</keyword>
<dbReference type="GO" id="GO:0003677">
    <property type="term" value="F:DNA binding"/>
    <property type="evidence" value="ECO:0007669"/>
    <property type="project" value="InterPro"/>
</dbReference>
<feature type="repeat" description="TPR" evidence="1">
    <location>
        <begin position="265"/>
        <end position="298"/>
    </location>
</feature>
<organism evidence="3 4">
    <name type="scientific">Clostridium novyi A str. 4552</name>
    <dbReference type="NCBI Taxonomy" id="1444289"/>
    <lineage>
        <taxon>Bacteria</taxon>
        <taxon>Bacillati</taxon>
        <taxon>Bacillota</taxon>
        <taxon>Clostridia</taxon>
        <taxon>Eubacteriales</taxon>
        <taxon>Clostridiaceae</taxon>
        <taxon>Clostridium</taxon>
    </lineage>
</organism>
<dbReference type="RefSeq" id="WP_039253310.1">
    <property type="nucleotide sequence ID" value="NZ_JENJ01000010.1"/>
</dbReference>
<dbReference type="PROSITE" id="PS50293">
    <property type="entry name" value="TPR_REGION"/>
    <property type="match status" value="2"/>
</dbReference>
<evidence type="ECO:0000313" key="3">
    <source>
        <dbReference type="EMBL" id="KGM97452.1"/>
    </source>
</evidence>
<dbReference type="PROSITE" id="PS50943">
    <property type="entry name" value="HTH_CROC1"/>
    <property type="match status" value="1"/>
</dbReference>
<dbReference type="SMART" id="SM00028">
    <property type="entry name" value="TPR"/>
    <property type="match status" value="4"/>
</dbReference>
<comment type="caution">
    <text evidence="3">The sequence shown here is derived from an EMBL/GenBank/DDBJ whole genome shotgun (WGS) entry which is preliminary data.</text>
</comment>
<dbReference type="EMBL" id="JENJ01000010">
    <property type="protein sequence ID" value="KGM97452.1"/>
    <property type="molecule type" value="Genomic_DNA"/>
</dbReference>
<evidence type="ECO:0000256" key="1">
    <source>
        <dbReference type="PROSITE-ProRule" id="PRU00339"/>
    </source>
</evidence>
<dbReference type="Pfam" id="PF13181">
    <property type="entry name" value="TPR_8"/>
    <property type="match status" value="3"/>
</dbReference>
<dbReference type="PROSITE" id="PS50005">
    <property type="entry name" value="TPR"/>
    <property type="match status" value="1"/>
</dbReference>
<dbReference type="SUPFAM" id="SSF48452">
    <property type="entry name" value="TPR-like"/>
    <property type="match status" value="2"/>
</dbReference>